<feature type="compositionally biased region" description="Low complexity" evidence="5">
    <location>
        <begin position="1357"/>
        <end position="1369"/>
    </location>
</feature>
<feature type="compositionally biased region" description="Basic and acidic residues" evidence="5">
    <location>
        <begin position="1370"/>
        <end position="1392"/>
    </location>
</feature>
<keyword evidence="1" id="KW-0479">Metal-binding</keyword>
<feature type="region of interest" description="Disordered" evidence="5">
    <location>
        <begin position="542"/>
        <end position="907"/>
    </location>
</feature>
<feature type="compositionally biased region" description="Basic residues" evidence="5">
    <location>
        <begin position="1142"/>
        <end position="1152"/>
    </location>
</feature>
<comment type="caution">
    <text evidence="8">The sequence shown here is derived from an EMBL/GenBank/DDBJ whole genome shotgun (WGS) entry which is preliminary data.</text>
</comment>
<feature type="compositionally biased region" description="Acidic residues" evidence="5">
    <location>
        <begin position="30"/>
        <end position="83"/>
    </location>
</feature>
<dbReference type="Pfam" id="PF00628">
    <property type="entry name" value="PHD"/>
    <property type="match status" value="1"/>
</dbReference>
<dbReference type="InterPro" id="IPR019786">
    <property type="entry name" value="Zinc_finger_PHD-type_CS"/>
</dbReference>
<keyword evidence="9" id="KW-1185">Reference proteome</keyword>
<dbReference type="Gene3D" id="3.30.40.10">
    <property type="entry name" value="Zinc/RING finger domain, C3HC4 (zinc finger)"/>
    <property type="match status" value="1"/>
</dbReference>
<dbReference type="PANTHER" id="PTHR12618">
    <property type="entry name" value="PHD AND RING FINGER DOMAIN-CONTAINING PROTEIN 1"/>
    <property type="match status" value="1"/>
</dbReference>
<dbReference type="SUPFAM" id="SSF57850">
    <property type="entry name" value="RING/U-box"/>
    <property type="match status" value="1"/>
</dbReference>
<evidence type="ECO:0000256" key="4">
    <source>
        <dbReference type="PROSITE-ProRule" id="PRU00175"/>
    </source>
</evidence>
<evidence type="ECO:0000256" key="3">
    <source>
        <dbReference type="ARBA" id="ARBA00022833"/>
    </source>
</evidence>
<feature type="compositionally biased region" description="Low complexity" evidence="5">
    <location>
        <begin position="657"/>
        <end position="680"/>
    </location>
</feature>
<feature type="compositionally biased region" description="Low complexity" evidence="5">
    <location>
        <begin position="777"/>
        <end position="840"/>
    </location>
</feature>
<dbReference type="PANTHER" id="PTHR12618:SF20">
    <property type="entry name" value="PHD AND RING FINGER DOMAIN-CONTAINING PROTEIN 1"/>
    <property type="match status" value="1"/>
</dbReference>
<feature type="compositionally biased region" description="Polar residues" evidence="5">
    <location>
        <begin position="1041"/>
        <end position="1057"/>
    </location>
</feature>
<feature type="compositionally biased region" description="Basic and acidic residues" evidence="5">
    <location>
        <begin position="847"/>
        <end position="862"/>
    </location>
</feature>
<feature type="region of interest" description="Disordered" evidence="5">
    <location>
        <begin position="1011"/>
        <end position="1392"/>
    </location>
</feature>
<sequence>MDEDDSQDELINRNASNSKGKRAAAWVISDDSDSIDGESEEGESDSGEEEEGDHLDGEDEEEGEEEKNEEEDDDEEEEEEDAKAEEGALGGTSADLAGLSSDEDSEKCPICLNSFNSQPVATPETCEHYFCLDCILEWATNANSCPVDRISFNSIYLRKCYGGKVRKIITVQKPVKEGQEETIDLDLEQTSCEVCGGSDREDRLLLCDGCDAGYHTDCLTPPLDAVPVEEWFCPECEANNRHSRGSAEEVSDTESLPSTARPATSRSQSRAAGPTRAIARTQQSERVRASVNRHRITQARTSQLAPTYLMQSTWLDETINAVVAGLNRAVYIRDMTPRVTSTRRCKTRKRRKVKSKKTSSAKGTKGKSASTGLRRRKRRVRRTKSRKKLVLKKTPRSRIANSLGIAKDKKSSSLPTVYRPSEQTLSSMRADIGAASLSIYGDPFDLDPFTDREEEEQQEHVTSLVEAKRRGISRSALRSHQPVARPVTAGLFRRGMDVPQSGGVVEAAPVPDLLGSILSGQSMLLMDSSDVVINRDGSLKAIKPSKLKPDSCKSSSSGDSSTQINPGMSPNPGDSSLSDHYNGALPGPSRSTLNGPFSQSSSQLPLFTPSCTNHTKPSLHSDSSPRDHPSLQPPRPTRPIPTPGHRGTNGVGTNRESTSSIHPASDSSSKSKARDSSQSQPKKNSTKPMWVDVSVLPRIPKIRRETNDVTNDGTKKGGSNIGSSSGSSSSRGRGNGYGMSETGMNNLAGDKNRQQSVDQQRGRADSQAHRHRRDVAGSSSAFSNSFSSSSPSTGSPASQSCYSSLSSSSSSAVSFRINSSGNSWHSSRLSTPSSSASGGSMQKHCRKKEDEAKKRQLHKDKQMLLASHTPVDKEQGSNNIYDPFNPTLSDSSSSDSEAESTSLGSSSRYASLVPRLGNKECVVRSKQELVPVKTETQERVVSQEEPRGAIVQETVSQVVRCSEEKVKVEKESRLVDTKIEEQTSLFGIKIKKEPGLNDAEEAERCGIKSYFSTGTSDITPPVHHSLDLLKTEKETLKKESGQSVGTPSSALSNCWNDSSASSSAPAKKKQKVEVSSDSKPSSRSPSRDLSLKNKTSKRGVSSKERQSSSSSSETDRSRREHNASGQGGWQKERDKDRERSSRRSRSREKRRACSTSESSRSSSPDRIHRKRQRSRSRSEDRRRSRSDSNSSNREGSRRNRHKQKSNKRNDERERDHDRRQVSKDKRHGRSRSRSRSKDKRRGRSRSKSRSRSRSKEKRRGRSWSKSRSRSRSRDNRRGCSQSKSRSRSRSKDKKHGHSSQSRSRSRSRSRERRKDHTRPQQSSLSTRDKVESRSKDKRRHKSRSISRERRKEERSSKSSQKTSGPSISSSKDRKDKKKEKDMTQISLTDEKVAKVNKQDMFFCISPSDVKKEGEDHRVDSQASTAEMMKEIKVVKEIKEEKQPPLDMFEDLPITKQIKSEGTDTFSLIIAKGIKQEEMEEDPIKTEIIMTETGEITTIKSEPSSSEVCHLPPVISFSTLTTPDVSLPHPHLTASEQPNIVGLSVPIKQEVQQPSDSDDDFNVDVMLDNLDYVKSEHADESSAAVKQEKGGQEEKNEGEQVPAIVGAKSKTQVKRVTWNIQEPEGPQPEKSASKLALYKLKLKQEGARRPSSTIQTSSQVITGPGSISELFKKAGIGLLTTSRSESVHPEGLSTTGQGEAEEGEVSRNDQINIIAPSYFYSWQQYLKKLHMQERAIEEVKLAIKPFYQRRDINKDEYKEILRKAVQKVCHSKSGEINPVKVGNLVKAYVDKYKHARKHKKGEDLGKGPEEQIQATKTSDSP</sequence>
<feature type="compositionally biased region" description="Polar residues" evidence="5">
    <location>
        <begin position="253"/>
        <end position="270"/>
    </location>
</feature>
<dbReference type="SUPFAM" id="SSF57903">
    <property type="entry name" value="FYVE/PHD zinc finger"/>
    <property type="match status" value="1"/>
</dbReference>
<feature type="compositionally biased region" description="Basic and acidic residues" evidence="5">
    <location>
        <begin position="1575"/>
        <end position="1597"/>
    </location>
</feature>
<name>A0AAV1NMM4_SCOSC</name>
<dbReference type="InterPro" id="IPR001965">
    <property type="entry name" value="Znf_PHD"/>
</dbReference>
<keyword evidence="2 4" id="KW-0863">Zinc-finger</keyword>
<feature type="compositionally biased region" description="Low complexity" evidence="5">
    <location>
        <begin position="1153"/>
        <end position="1164"/>
    </location>
</feature>
<feature type="region of interest" description="Disordered" evidence="5">
    <location>
        <begin position="1575"/>
        <end position="1602"/>
    </location>
</feature>
<feature type="compositionally biased region" description="Basic residues" evidence="5">
    <location>
        <begin position="373"/>
        <end position="391"/>
    </location>
</feature>
<feature type="compositionally biased region" description="Basic and acidic residues" evidence="5">
    <location>
        <begin position="1345"/>
        <end position="1356"/>
    </location>
</feature>
<dbReference type="CDD" id="cd15536">
    <property type="entry name" value="PHD_PHRF1"/>
    <property type="match status" value="1"/>
</dbReference>
<dbReference type="Pfam" id="PF23030">
    <property type="entry name" value="SCAF11-like_C"/>
    <property type="match status" value="1"/>
</dbReference>
<evidence type="ECO:0000313" key="8">
    <source>
        <dbReference type="EMBL" id="CAK6960029.1"/>
    </source>
</evidence>
<dbReference type="PROSITE" id="PS00518">
    <property type="entry name" value="ZF_RING_1"/>
    <property type="match status" value="1"/>
</dbReference>
<feature type="region of interest" description="Disordered" evidence="5">
    <location>
        <begin position="1794"/>
        <end position="1820"/>
    </location>
</feature>
<dbReference type="InterPro" id="IPR001841">
    <property type="entry name" value="Znf_RING"/>
</dbReference>
<keyword evidence="3" id="KW-0862">Zinc</keyword>
<feature type="compositionally biased region" description="Basic and acidic residues" evidence="5">
    <location>
        <begin position="1176"/>
        <end position="1186"/>
    </location>
</feature>
<accession>A0AAV1NMM4</accession>
<feature type="compositionally biased region" description="Basic and acidic residues" evidence="5">
    <location>
        <begin position="1113"/>
        <end position="1122"/>
    </location>
</feature>
<protein>
    <submittedName>
        <fullName evidence="8">PHD and RING finger domain-containing protein 1</fullName>
    </submittedName>
</protein>
<feature type="domain" description="PHD-type" evidence="6">
    <location>
        <begin position="189"/>
        <end position="239"/>
    </location>
</feature>
<dbReference type="InterPro" id="IPR057031">
    <property type="entry name" value="SFR19-like_C"/>
</dbReference>
<dbReference type="SMART" id="SM00184">
    <property type="entry name" value="RING"/>
    <property type="match status" value="2"/>
</dbReference>
<dbReference type="GO" id="GO:0008270">
    <property type="term" value="F:zinc ion binding"/>
    <property type="evidence" value="ECO:0007669"/>
    <property type="project" value="UniProtKB-KW"/>
</dbReference>
<dbReference type="CDD" id="cd16635">
    <property type="entry name" value="mRING-HC-C3HC3D_PHRF1"/>
    <property type="match status" value="1"/>
</dbReference>
<evidence type="ECO:0000259" key="7">
    <source>
        <dbReference type="PROSITE" id="PS50089"/>
    </source>
</evidence>
<dbReference type="Gene3D" id="2.30.30.1150">
    <property type="match status" value="1"/>
</dbReference>
<feature type="compositionally biased region" description="Basic residues" evidence="5">
    <location>
        <begin position="1335"/>
        <end position="1344"/>
    </location>
</feature>
<feature type="compositionally biased region" description="Polar residues" evidence="5">
    <location>
        <begin position="1811"/>
        <end position="1820"/>
    </location>
</feature>
<dbReference type="InterPro" id="IPR017907">
    <property type="entry name" value="Znf_RING_CS"/>
</dbReference>
<dbReference type="PROSITE" id="PS50016">
    <property type="entry name" value="ZF_PHD_2"/>
    <property type="match status" value="1"/>
</dbReference>
<organism evidence="8 9">
    <name type="scientific">Scomber scombrus</name>
    <name type="common">Atlantic mackerel</name>
    <name type="synonym">Scomber vernalis</name>
    <dbReference type="NCBI Taxonomy" id="13677"/>
    <lineage>
        <taxon>Eukaryota</taxon>
        <taxon>Metazoa</taxon>
        <taxon>Chordata</taxon>
        <taxon>Craniata</taxon>
        <taxon>Vertebrata</taxon>
        <taxon>Euteleostomi</taxon>
        <taxon>Actinopterygii</taxon>
        <taxon>Neopterygii</taxon>
        <taxon>Teleostei</taxon>
        <taxon>Neoteleostei</taxon>
        <taxon>Acanthomorphata</taxon>
        <taxon>Pelagiaria</taxon>
        <taxon>Scombriformes</taxon>
        <taxon>Scombridae</taxon>
        <taxon>Scomber</taxon>
    </lineage>
</organism>
<dbReference type="PROSITE" id="PS50089">
    <property type="entry name" value="ZF_RING_2"/>
    <property type="match status" value="1"/>
</dbReference>
<feature type="compositionally biased region" description="Basic residues" evidence="5">
    <location>
        <begin position="341"/>
        <end position="359"/>
    </location>
</feature>
<feature type="compositionally biased region" description="Basic and acidic residues" evidence="5">
    <location>
        <begin position="1130"/>
        <end position="1141"/>
    </location>
</feature>
<feature type="domain" description="RING-type" evidence="7">
    <location>
        <begin position="108"/>
        <end position="149"/>
    </location>
</feature>
<dbReference type="InterPro" id="IPR019787">
    <property type="entry name" value="Znf_PHD-finger"/>
</dbReference>
<feature type="compositionally biased region" description="Polar residues" evidence="5">
    <location>
        <begin position="589"/>
        <end position="622"/>
    </location>
</feature>
<dbReference type="PROSITE" id="PS01359">
    <property type="entry name" value="ZF_PHD_1"/>
    <property type="match status" value="1"/>
</dbReference>
<dbReference type="Pfam" id="PF13639">
    <property type="entry name" value="zf-RING_2"/>
    <property type="match status" value="1"/>
</dbReference>
<dbReference type="Proteomes" id="UP001314229">
    <property type="component" value="Unassembled WGS sequence"/>
</dbReference>
<feature type="compositionally biased region" description="Basic and acidic residues" evidence="5">
    <location>
        <begin position="1024"/>
        <end position="1040"/>
    </location>
</feature>
<evidence type="ECO:0000256" key="5">
    <source>
        <dbReference type="SAM" id="MobiDB-lite"/>
    </source>
</evidence>
<proteinExistence type="predicted"/>
<evidence type="ECO:0000259" key="6">
    <source>
        <dbReference type="PROSITE" id="PS50016"/>
    </source>
</evidence>
<feature type="compositionally biased region" description="Pro residues" evidence="5">
    <location>
        <begin position="631"/>
        <end position="642"/>
    </location>
</feature>
<feature type="compositionally biased region" description="Low complexity" evidence="5">
    <location>
        <begin position="360"/>
        <end position="371"/>
    </location>
</feature>
<dbReference type="InterPro" id="IPR011011">
    <property type="entry name" value="Znf_FYVE_PHD"/>
</dbReference>
<gene>
    <name evidence="8" type="ORF">FSCOSCO3_A024171</name>
</gene>
<feature type="region of interest" description="Disordered" evidence="5">
    <location>
        <begin position="1681"/>
        <end position="1704"/>
    </location>
</feature>
<feature type="compositionally biased region" description="Polar residues" evidence="5">
    <location>
        <begin position="562"/>
        <end position="579"/>
    </location>
</feature>
<feature type="compositionally biased region" description="Low complexity" evidence="5">
    <location>
        <begin position="887"/>
        <end position="907"/>
    </location>
</feature>
<feature type="region of interest" description="Disordered" evidence="5">
    <location>
        <begin position="243"/>
        <end position="294"/>
    </location>
</feature>
<reference evidence="8 9" key="1">
    <citation type="submission" date="2024-01" db="EMBL/GenBank/DDBJ databases">
        <authorList>
            <person name="Alioto T."/>
            <person name="Alioto T."/>
            <person name="Gomez Garrido J."/>
        </authorList>
    </citation>
    <scope>NUCLEOTIDE SEQUENCE [LARGE SCALE GENOMIC DNA]</scope>
</reference>
<dbReference type="InterPro" id="IPR047157">
    <property type="entry name" value="PHRF1/Atg35"/>
</dbReference>
<dbReference type="InterPro" id="IPR013083">
    <property type="entry name" value="Znf_RING/FYVE/PHD"/>
</dbReference>
<feature type="compositionally biased region" description="Basic and acidic residues" evidence="5">
    <location>
        <begin position="1207"/>
        <end position="1223"/>
    </location>
</feature>
<dbReference type="SMART" id="SM00249">
    <property type="entry name" value="PHD"/>
    <property type="match status" value="1"/>
</dbReference>
<evidence type="ECO:0000256" key="1">
    <source>
        <dbReference type="ARBA" id="ARBA00022723"/>
    </source>
</evidence>
<feature type="region of interest" description="Disordered" evidence="5">
    <location>
        <begin position="1"/>
        <end position="101"/>
    </location>
</feature>
<feature type="compositionally biased region" description="Low complexity" evidence="5">
    <location>
        <begin position="717"/>
        <end position="732"/>
    </location>
</feature>
<evidence type="ECO:0000313" key="9">
    <source>
        <dbReference type="Proteomes" id="UP001314229"/>
    </source>
</evidence>
<evidence type="ECO:0000256" key="2">
    <source>
        <dbReference type="ARBA" id="ARBA00022771"/>
    </source>
</evidence>
<feature type="compositionally biased region" description="Low complexity" evidence="5">
    <location>
        <begin position="552"/>
        <end position="561"/>
    </location>
</feature>
<feature type="compositionally biased region" description="Basic residues" evidence="5">
    <location>
        <begin position="1224"/>
        <end position="1270"/>
    </location>
</feature>
<feature type="region of interest" description="Disordered" evidence="5">
    <location>
        <begin position="340"/>
        <end position="391"/>
    </location>
</feature>
<dbReference type="EMBL" id="CAWUFR010000043">
    <property type="protein sequence ID" value="CAK6960029.1"/>
    <property type="molecule type" value="Genomic_DNA"/>
</dbReference>
<feature type="compositionally biased region" description="Basic residues" evidence="5">
    <location>
        <begin position="1284"/>
        <end position="1311"/>
    </location>
</feature>
<feature type="compositionally biased region" description="Basic and acidic residues" evidence="5">
    <location>
        <begin position="1799"/>
        <end position="1808"/>
    </location>
</feature>